<dbReference type="Proteomes" id="UP000613011">
    <property type="component" value="Unassembled WGS sequence"/>
</dbReference>
<accession>A0A936ZH33</accession>
<organism evidence="1 2">
    <name type="scientific">Ramlibacter aurantiacus</name>
    <dbReference type="NCBI Taxonomy" id="2801330"/>
    <lineage>
        <taxon>Bacteria</taxon>
        <taxon>Pseudomonadati</taxon>
        <taxon>Pseudomonadota</taxon>
        <taxon>Betaproteobacteria</taxon>
        <taxon>Burkholderiales</taxon>
        <taxon>Comamonadaceae</taxon>
        <taxon>Ramlibacter</taxon>
    </lineage>
</organism>
<evidence type="ECO:0000313" key="1">
    <source>
        <dbReference type="EMBL" id="MBL0419732.1"/>
    </source>
</evidence>
<comment type="caution">
    <text evidence="1">The sequence shown here is derived from an EMBL/GenBank/DDBJ whole genome shotgun (WGS) entry which is preliminary data.</text>
</comment>
<reference evidence="1" key="1">
    <citation type="submission" date="2021-01" db="EMBL/GenBank/DDBJ databases">
        <title>Ramlibacter sp. strain AW1 16S ribosomal RNA gene Genome sequencing and assembly.</title>
        <authorList>
            <person name="Kang M."/>
        </authorList>
    </citation>
    <scope>NUCLEOTIDE SEQUENCE</scope>
    <source>
        <strain evidence="1">AW1</strain>
    </source>
</reference>
<sequence>MTNDRTEIDPASVSRLTSAIEGISGPEVDLLVQRVINQLQSRSAVGIFGDVAARHLWDEYCWVLQEGPFDDDLSGFGSLSENWDSTVRAIVTSQIDNLPRHLQVFLTVYASERGPAANEYELGTISVEAIESFVMDKMAEKASCRNLDLIGPHRGDVIGYVVSHTGLVCTAVANADLLSEILASHVDTLIIPEADLSAIAAEVIDAYMEVISSETDSSPALCEFLGHFADDIKTLLTQKDVLPALEDMQSEIFDHLDGDAS</sequence>
<gene>
    <name evidence="1" type="ORF">JI739_05150</name>
</gene>
<dbReference type="RefSeq" id="WP_201682741.1">
    <property type="nucleotide sequence ID" value="NZ_JAEQNA010000001.1"/>
</dbReference>
<keyword evidence="2" id="KW-1185">Reference proteome</keyword>
<dbReference type="AlphaFoldDB" id="A0A936ZH33"/>
<dbReference type="EMBL" id="JAEQNA010000001">
    <property type="protein sequence ID" value="MBL0419732.1"/>
    <property type="molecule type" value="Genomic_DNA"/>
</dbReference>
<name>A0A936ZH33_9BURK</name>
<proteinExistence type="predicted"/>
<evidence type="ECO:0000313" key="2">
    <source>
        <dbReference type="Proteomes" id="UP000613011"/>
    </source>
</evidence>
<protein>
    <submittedName>
        <fullName evidence="1">Uncharacterized protein</fullName>
    </submittedName>
</protein>